<dbReference type="InterPro" id="IPR001707">
    <property type="entry name" value="Cmp_AcTrfase"/>
</dbReference>
<dbReference type="PIRSF" id="PIRSF000440">
    <property type="entry name" value="CAT"/>
    <property type="match status" value="1"/>
</dbReference>
<evidence type="ECO:0000313" key="3">
    <source>
        <dbReference type="Proteomes" id="UP000642920"/>
    </source>
</evidence>
<dbReference type="Gene3D" id="3.30.559.10">
    <property type="entry name" value="Chloramphenicol acetyltransferase-like domain"/>
    <property type="match status" value="1"/>
</dbReference>
<keyword evidence="3" id="KW-1185">Reference proteome</keyword>
<dbReference type="InterPro" id="IPR023213">
    <property type="entry name" value="CAT-like_dom_sf"/>
</dbReference>
<dbReference type="Pfam" id="PF00302">
    <property type="entry name" value="CAT"/>
    <property type="match status" value="1"/>
</dbReference>
<sequence length="209" mass="24443">MKASRIDLSTYKRKEHFEFFSQFDEPFFGMAANVNCTEAYRFCKQQNCSFYAFYTHVIAKAINKIEALRTRIIEEELWLLEETHVSATVLREDETFAFSRIPYHKDFSIFQENMQREIEQVKQTEGLNLVVNEADVFHYSSVPWVQFTAISHARKFKTDDSIPKLSVGKMLEEGSEKLLPISIHVNHAVVDGLQVGQFFEKCEAYFKIE</sequence>
<feature type="active site" description="Proton acceptor" evidence="1">
    <location>
        <position position="187"/>
    </location>
</feature>
<dbReference type="SMART" id="SM01059">
    <property type="entry name" value="CAT"/>
    <property type="match status" value="1"/>
</dbReference>
<name>A0A937DJ71_9BACT</name>
<comment type="caution">
    <text evidence="2">The sequence shown here is derived from an EMBL/GenBank/DDBJ whole genome shotgun (WGS) entry which is preliminary data.</text>
</comment>
<gene>
    <name evidence="2" type="ORF">JKP34_06615</name>
</gene>
<dbReference type="PANTHER" id="PTHR38474:SF1">
    <property type="entry name" value="SLR0299 PROTEIN"/>
    <property type="match status" value="1"/>
</dbReference>
<accession>A0A937DJ71</accession>
<dbReference type="RefSeq" id="WP_201918936.1">
    <property type="nucleotide sequence ID" value="NZ_JAERQG010000001.1"/>
</dbReference>
<dbReference type="PANTHER" id="PTHR38474">
    <property type="entry name" value="SLR0299 PROTEIN"/>
    <property type="match status" value="1"/>
</dbReference>
<dbReference type="Proteomes" id="UP000642920">
    <property type="component" value="Unassembled WGS sequence"/>
</dbReference>
<protein>
    <submittedName>
        <fullName evidence="2">Chloramphenicol acetyltransferase</fullName>
    </submittedName>
</protein>
<organism evidence="2 3">
    <name type="scientific">Marivirga atlantica</name>
    <dbReference type="NCBI Taxonomy" id="1548457"/>
    <lineage>
        <taxon>Bacteria</taxon>
        <taxon>Pseudomonadati</taxon>
        <taxon>Bacteroidota</taxon>
        <taxon>Cytophagia</taxon>
        <taxon>Cytophagales</taxon>
        <taxon>Marivirgaceae</taxon>
        <taxon>Marivirga</taxon>
    </lineage>
</organism>
<reference evidence="2" key="1">
    <citation type="submission" date="2021-01" db="EMBL/GenBank/DDBJ databases">
        <title>Marivirga sp. nov., isolated from intertidal surface sediments.</title>
        <authorList>
            <person name="Zhang M."/>
        </authorList>
    </citation>
    <scope>NUCLEOTIDE SEQUENCE</scope>
    <source>
        <strain evidence="2">SM1354</strain>
    </source>
</reference>
<proteinExistence type="predicted"/>
<dbReference type="SUPFAM" id="SSF52777">
    <property type="entry name" value="CoA-dependent acyltransferases"/>
    <property type="match status" value="1"/>
</dbReference>
<evidence type="ECO:0000313" key="2">
    <source>
        <dbReference type="EMBL" id="MBL0764916.1"/>
    </source>
</evidence>
<dbReference type="EMBL" id="JAERQG010000001">
    <property type="protein sequence ID" value="MBL0764916.1"/>
    <property type="molecule type" value="Genomic_DNA"/>
</dbReference>
<evidence type="ECO:0000256" key="1">
    <source>
        <dbReference type="PIRSR" id="PIRSR000440-1"/>
    </source>
</evidence>
<dbReference type="AlphaFoldDB" id="A0A937DJ71"/>
<dbReference type="GO" id="GO:0008811">
    <property type="term" value="F:chloramphenicol O-acetyltransferase activity"/>
    <property type="evidence" value="ECO:0007669"/>
    <property type="project" value="InterPro"/>
</dbReference>